<dbReference type="RefSeq" id="WP_091157069.1">
    <property type="nucleotide sequence ID" value="NZ_FNAI01000024.1"/>
</dbReference>
<name>A0A1G7N0H2_9SPHI</name>
<gene>
    <name evidence="2" type="ORF">SAMN05216464_12414</name>
</gene>
<evidence type="ECO:0000313" key="3">
    <source>
        <dbReference type="Proteomes" id="UP000199072"/>
    </source>
</evidence>
<keyword evidence="3" id="KW-1185">Reference proteome</keyword>
<sequence>MKTLIKNSNPFIMLLVPVMFALILGVSYQFEQKRESAVIGTSAKHATSLFYKGVTLVKTVCSVAKNNNVW</sequence>
<dbReference type="EMBL" id="FNAI01000024">
    <property type="protein sequence ID" value="SDF67548.1"/>
    <property type="molecule type" value="Genomic_DNA"/>
</dbReference>
<reference evidence="2 3" key="1">
    <citation type="submission" date="2016-10" db="EMBL/GenBank/DDBJ databases">
        <authorList>
            <person name="de Groot N.N."/>
        </authorList>
    </citation>
    <scope>NUCLEOTIDE SEQUENCE [LARGE SCALE GENOMIC DNA]</scope>
    <source>
        <strain evidence="2 3">47C3B</strain>
    </source>
</reference>
<accession>A0A1G7N0H2</accession>
<keyword evidence="1" id="KW-0812">Transmembrane</keyword>
<keyword evidence="1" id="KW-0472">Membrane</keyword>
<evidence type="ECO:0000256" key="1">
    <source>
        <dbReference type="SAM" id="Phobius"/>
    </source>
</evidence>
<proteinExistence type="predicted"/>
<protein>
    <submittedName>
        <fullName evidence="2">Uncharacterized protein</fullName>
    </submittedName>
</protein>
<organism evidence="2 3">
    <name type="scientific">Mucilaginibacter pineti</name>
    <dbReference type="NCBI Taxonomy" id="1391627"/>
    <lineage>
        <taxon>Bacteria</taxon>
        <taxon>Pseudomonadati</taxon>
        <taxon>Bacteroidota</taxon>
        <taxon>Sphingobacteriia</taxon>
        <taxon>Sphingobacteriales</taxon>
        <taxon>Sphingobacteriaceae</taxon>
        <taxon>Mucilaginibacter</taxon>
    </lineage>
</organism>
<evidence type="ECO:0000313" key="2">
    <source>
        <dbReference type="EMBL" id="SDF67548.1"/>
    </source>
</evidence>
<keyword evidence="1" id="KW-1133">Transmembrane helix</keyword>
<dbReference type="Proteomes" id="UP000199072">
    <property type="component" value="Unassembled WGS sequence"/>
</dbReference>
<dbReference type="OrthoDB" id="799100at2"/>
<feature type="transmembrane region" description="Helical" evidence="1">
    <location>
        <begin position="12"/>
        <end position="30"/>
    </location>
</feature>
<dbReference type="STRING" id="1391627.SAMN05216464_12414"/>
<dbReference type="AlphaFoldDB" id="A0A1G7N0H2"/>